<organism evidence="3 4">
    <name type="scientific">Mycobacterium malmoense</name>
    <dbReference type="NCBI Taxonomy" id="1780"/>
    <lineage>
        <taxon>Bacteria</taxon>
        <taxon>Bacillati</taxon>
        <taxon>Actinomycetota</taxon>
        <taxon>Actinomycetes</taxon>
        <taxon>Mycobacteriales</taxon>
        <taxon>Mycobacteriaceae</taxon>
        <taxon>Mycobacterium</taxon>
    </lineage>
</organism>
<dbReference type="Proteomes" id="UP000243140">
    <property type="component" value="Unassembled WGS sequence"/>
</dbReference>
<protein>
    <recommendedName>
        <fullName evidence="2">AB hydrolase-1 domain-containing protein</fullName>
    </recommendedName>
</protein>
<evidence type="ECO:0000313" key="4">
    <source>
        <dbReference type="Proteomes" id="UP000243140"/>
    </source>
</evidence>
<dbReference type="RefSeq" id="WP_071512225.1">
    <property type="nucleotide sequence ID" value="NZ_CP080999.1"/>
</dbReference>
<dbReference type="PANTHER" id="PTHR43798:SF31">
    <property type="entry name" value="AB HYDROLASE SUPERFAMILY PROTEIN YCLE"/>
    <property type="match status" value="1"/>
</dbReference>
<dbReference type="SUPFAM" id="SSF53474">
    <property type="entry name" value="alpha/beta-Hydrolases"/>
    <property type="match status" value="1"/>
</dbReference>
<dbReference type="InterPro" id="IPR050266">
    <property type="entry name" value="AB_hydrolase_sf"/>
</dbReference>
<reference evidence="3 4" key="1">
    <citation type="submission" date="2017-02" db="EMBL/GenBank/DDBJ databases">
        <title>The new phylogeny of genus Mycobacterium.</title>
        <authorList>
            <person name="Tortoli E."/>
            <person name="Trovato A."/>
            <person name="Cirillo D.M."/>
        </authorList>
    </citation>
    <scope>NUCLEOTIDE SEQUENCE [LARGE SCALE GENOMIC DNA]</scope>
    <source>
        <strain evidence="3 4">IP1130001</strain>
    </source>
</reference>
<keyword evidence="4" id="KW-1185">Reference proteome</keyword>
<keyword evidence="1" id="KW-0378">Hydrolase</keyword>
<dbReference type="InterPro" id="IPR000073">
    <property type="entry name" value="AB_hydrolase_1"/>
</dbReference>
<dbReference type="InterPro" id="IPR029058">
    <property type="entry name" value="AB_hydrolase_fold"/>
</dbReference>
<dbReference type="PANTHER" id="PTHR43798">
    <property type="entry name" value="MONOACYLGLYCEROL LIPASE"/>
    <property type="match status" value="1"/>
</dbReference>
<comment type="caution">
    <text evidence="3">The sequence shown here is derived from an EMBL/GenBank/DDBJ whole genome shotgun (WGS) entry which is preliminary data.</text>
</comment>
<evidence type="ECO:0000313" key="3">
    <source>
        <dbReference type="EMBL" id="ORA80861.1"/>
    </source>
</evidence>
<sequence length="261" mass="28511">MQHHVIRSADLAIWQTGHGDRDLVFIHGFQNDHTAWRPLIERLDERRYRFTSFDLVGCGASGGADTWKRCTIDEYGADLTALCEVLDIEQPVVVGHSLGAGAILSAALSTPGRFAGAVLLSPASTTGLDFLPDVASFEALAHPTGEQQRALARAAFRHPLSENDFQDLMAVIERASPEHIEGAARSMRTFTCQPQLAAVKLPSILICGDRDRHVPLRNHLATHRAIPRCGLQVYFDVGHVPFAETPDNCAGDIERFLATIG</sequence>
<dbReference type="Pfam" id="PF12697">
    <property type="entry name" value="Abhydrolase_6"/>
    <property type="match status" value="1"/>
</dbReference>
<feature type="domain" description="AB hydrolase-1" evidence="2">
    <location>
        <begin position="23"/>
        <end position="250"/>
    </location>
</feature>
<evidence type="ECO:0000256" key="1">
    <source>
        <dbReference type="ARBA" id="ARBA00022801"/>
    </source>
</evidence>
<dbReference type="Gene3D" id="3.40.50.1820">
    <property type="entry name" value="alpha/beta hydrolase"/>
    <property type="match status" value="1"/>
</dbReference>
<dbReference type="EMBL" id="MVHV01000015">
    <property type="protein sequence ID" value="ORA80861.1"/>
    <property type="molecule type" value="Genomic_DNA"/>
</dbReference>
<evidence type="ECO:0000259" key="2">
    <source>
        <dbReference type="Pfam" id="PF12697"/>
    </source>
</evidence>
<name>A0ABX3SPL7_MYCMA</name>
<accession>A0ABX3SPL7</accession>
<proteinExistence type="predicted"/>
<dbReference type="PRINTS" id="PR00111">
    <property type="entry name" value="ABHYDROLASE"/>
</dbReference>
<gene>
    <name evidence="3" type="ORF">BST29_15295</name>
</gene>